<evidence type="ECO:0000313" key="3">
    <source>
        <dbReference type="Proteomes" id="UP000337909"/>
    </source>
</evidence>
<dbReference type="EMBL" id="CABVHQ010000120">
    <property type="protein sequence ID" value="VVO40704.1"/>
    <property type="molecule type" value="Genomic_DNA"/>
</dbReference>
<evidence type="ECO:0000313" key="2">
    <source>
        <dbReference type="EMBL" id="VVO40704.1"/>
    </source>
</evidence>
<protein>
    <submittedName>
        <fullName evidence="2">Uncharacterized protein</fullName>
    </submittedName>
</protein>
<feature type="compositionally biased region" description="Polar residues" evidence="1">
    <location>
        <begin position="26"/>
        <end position="43"/>
    </location>
</feature>
<accession>A0A5E7FPM0</accession>
<name>A0A5E7FPM0_PSEFL</name>
<reference evidence="2 3" key="1">
    <citation type="submission" date="2019-09" db="EMBL/GenBank/DDBJ databases">
        <authorList>
            <person name="Chandra G."/>
            <person name="Truman W A."/>
        </authorList>
    </citation>
    <scope>NUCLEOTIDE SEQUENCE [LARGE SCALE GENOMIC DNA]</scope>
    <source>
        <strain evidence="2">PS691</strain>
    </source>
</reference>
<gene>
    <name evidence="2" type="ORF">PS691_05714</name>
</gene>
<dbReference type="Proteomes" id="UP000337909">
    <property type="component" value="Unassembled WGS sequence"/>
</dbReference>
<sequence length="109" mass="11303">MPPAVSSSRPSLPSARAPSKAPGPYPNNSVSAIDSGNPAQLSAINGDCPRGLARWHARASNSLPVPVSPSISSGASSGAMRRASRTTAAMTFELWKMLSKPRSSCLRTL</sequence>
<evidence type="ECO:0000256" key="1">
    <source>
        <dbReference type="SAM" id="MobiDB-lite"/>
    </source>
</evidence>
<dbReference type="AlphaFoldDB" id="A0A5E7FPM0"/>
<proteinExistence type="predicted"/>
<feature type="region of interest" description="Disordered" evidence="1">
    <location>
        <begin position="1"/>
        <end position="45"/>
    </location>
</feature>
<feature type="compositionally biased region" description="Low complexity" evidence="1">
    <location>
        <begin position="1"/>
        <end position="22"/>
    </location>
</feature>
<feature type="region of interest" description="Disordered" evidence="1">
    <location>
        <begin position="62"/>
        <end position="83"/>
    </location>
</feature>
<organism evidence="2 3">
    <name type="scientific">Pseudomonas fluorescens</name>
    <dbReference type="NCBI Taxonomy" id="294"/>
    <lineage>
        <taxon>Bacteria</taxon>
        <taxon>Pseudomonadati</taxon>
        <taxon>Pseudomonadota</taxon>
        <taxon>Gammaproteobacteria</taxon>
        <taxon>Pseudomonadales</taxon>
        <taxon>Pseudomonadaceae</taxon>
        <taxon>Pseudomonas</taxon>
    </lineage>
</organism>
<feature type="compositionally biased region" description="Low complexity" evidence="1">
    <location>
        <begin position="72"/>
        <end position="83"/>
    </location>
</feature>